<accession>A0A271KFJ1</accession>
<feature type="domain" description="FAD-binding" evidence="4">
    <location>
        <begin position="6"/>
        <end position="343"/>
    </location>
</feature>
<name>A0A271KFJ1_9HYPH</name>
<keyword evidence="2" id="KW-0285">Flavoprotein</keyword>
<comment type="caution">
    <text evidence="5">The sequence shown here is derived from an EMBL/GenBank/DDBJ whole genome shotgun (WGS) entry which is preliminary data.</text>
</comment>
<dbReference type="PANTHER" id="PTHR43004:SF19">
    <property type="entry name" value="BINDING MONOOXYGENASE, PUTATIVE (JCVI)-RELATED"/>
    <property type="match status" value="1"/>
</dbReference>
<evidence type="ECO:0000256" key="1">
    <source>
        <dbReference type="ARBA" id="ARBA00001974"/>
    </source>
</evidence>
<dbReference type="Proteomes" id="UP000215931">
    <property type="component" value="Unassembled WGS sequence"/>
</dbReference>
<evidence type="ECO:0000256" key="2">
    <source>
        <dbReference type="ARBA" id="ARBA00022630"/>
    </source>
</evidence>
<dbReference type="Gene3D" id="3.50.50.60">
    <property type="entry name" value="FAD/NAD(P)-binding domain"/>
    <property type="match status" value="1"/>
</dbReference>
<keyword evidence="6" id="KW-1185">Reference proteome</keyword>
<evidence type="ECO:0000313" key="5">
    <source>
        <dbReference type="EMBL" id="PAP93927.1"/>
    </source>
</evidence>
<evidence type="ECO:0000259" key="4">
    <source>
        <dbReference type="Pfam" id="PF01494"/>
    </source>
</evidence>
<dbReference type="InterPro" id="IPR002938">
    <property type="entry name" value="FAD-bd"/>
</dbReference>
<dbReference type="RefSeq" id="WP_095519463.1">
    <property type="nucleotide sequence ID" value="NZ_NPKH01000023.1"/>
</dbReference>
<dbReference type="InterPro" id="IPR050641">
    <property type="entry name" value="RIFMO-like"/>
</dbReference>
<gene>
    <name evidence="5" type="ORF">CIT31_16245</name>
</gene>
<dbReference type="AlphaFoldDB" id="A0A271KFJ1"/>
<dbReference type="GO" id="GO:0016709">
    <property type="term" value="F:oxidoreductase activity, acting on paired donors, with incorporation or reduction of molecular oxygen, NAD(P)H as one donor, and incorporation of one atom of oxygen"/>
    <property type="evidence" value="ECO:0007669"/>
    <property type="project" value="UniProtKB-ARBA"/>
</dbReference>
<keyword evidence="3" id="KW-0274">FAD</keyword>
<dbReference type="SUPFAM" id="SSF51905">
    <property type="entry name" value="FAD/NAD(P)-binding domain"/>
    <property type="match status" value="1"/>
</dbReference>
<evidence type="ECO:0000256" key="3">
    <source>
        <dbReference type="ARBA" id="ARBA00022827"/>
    </source>
</evidence>
<evidence type="ECO:0000313" key="6">
    <source>
        <dbReference type="Proteomes" id="UP000215931"/>
    </source>
</evidence>
<organism evidence="5 6">
    <name type="scientific">Mesorhizobium wenxiniae</name>
    <dbReference type="NCBI Taxonomy" id="2014805"/>
    <lineage>
        <taxon>Bacteria</taxon>
        <taxon>Pseudomonadati</taxon>
        <taxon>Pseudomonadota</taxon>
        <taxon>Alphaproteobacteria</taxon>
        <taxon>Hyphomicrobiales</taxon>
        <taxon>Phyllobacteriaceae</taxon>
        <taxon>Mesorhizobium</taxon>
    </lineage>
</organism>
<dbReference type="Gene3D" id="3.30.70.2450">
    <property type="match status" value="1"/>
</dbReference>
<dbReference type="Gene3D" id="3.40.30.120">
    <property type="match status" value="1"/>
</dbReference>
<comment type="cofactor">
    <cofactor evidence="1">
        <name>FAD</name>
        <dbReference type="ChEBI" id="CHEBI:57692"/>
    </cofactor>
</comment>
<dbReference type="PRINTS" id="PR00420">
    <property type="entry name" value="RNGMNOXGNASE"/>
</dbReference>
<protein>
    <recommendedName>
        <fullName evidence="4">FAD-binding domain-containing protein</fullName>
    </recommendedName>
</protein>
<sequence length="524" mass="56577">MSPSQTKILIAGAGPTGLTLALWLARLGVPVRIFDKAAGPGETSRALAVQARTLEFHRQIGIVEDVLAAGVRLEQLTLRTPAGIAAKLPLSDFGRGISPYSFAFALPQDIHERIMITHLERAGVRVERNTELVAFEDRTSSVVATLRNGGVTETVCAAYLVGCDGARSAVRHGLNIGFPGGTYEQAFYVADVTGSGAVTRNGMDTTVSAYGFAIAMPVRQSGSLRLIGIVPKAHEADETITFEAIRADVERDTGIKVSEVNWFSTYRVHHRVAERFRVGRVFLCGDAGHIHSPAGGQGMNTGIGDAVNLGWKLAAVVQGRADQRLLDSYEPERIAFARKLIESTDTAFRFITSRSRLVGLFRRYLMPKILNVLLHTSFGSRAFFGLISQAAIQYRSGPISSGTAGKISGGDRLPYVLTASGNNFEPLRSLDWQVHVYGAANAEFRAMLAPTGIPIHSFAWSDMAKATGLHRDGAYLVRPDGHVALASPVQEAAAFQRYLAALSLRPRLAERAPYRIPGTMHSLA</sequence>
<dbReference type="EMBL" id="NPKH01000023">
    <property type="protein sequence ID" value="PAP93927.1"/>
    <property type="molecule type" value="Genomic_DNA"/>
</dbReference>
<proteinExistence type="predicted"/>
<dbReference type="InterPro" id="IPR036188">
    <property type="entry name" value="FAD/NAD-bd_sf"/>
</dbReference>
<dbReference type="Pfam" id="PF01494">
    <property type="entry name" value="FAD_binding_3"/>
    <property type="match status" value="1"/>
</dbReference>
<dbReference type="PANTHER" id="PTHR43004">
    <property type="entry name" value="TRK SYSTEM POTASSIUM UPTAKE PROTEIN"/>
    <property type="match status" value="1"/>
</dbReference>
<reference evidence="5 6" key="1">
    <citation type="submission" date="2017-08" db="EMBL/GenBank/DDBJ databases">
        <title>Mesorhizobium wenxinae sp. nov., a novel rhizobial species isolated from root nodules of chickpea (Cicer arietinum L.).</title>
        <authorList>
            <person name="Zhang J."/>
        </authorList>
    </citation>
    <scope>NUCLEOTIDE SEQUENCE [LARGE SCALE GENOMIC DNA]</scope>
    <source>
        <strain evidence="6">WYCCWR 10019</strain>
    </source>
</reference>
<dbReference type="OrthoDB" id="9791689at2"/>
<dbReference type="GO" id="GO:0071949">
    <property type="term" value="F:FAD binding"/>
    <property type="evidence" value="ECO:0007669"/>
    <property type="project" value="InterPro"/>
</dbReference>